<dbReference type="FunCoup" id="A0A1Y5S634">
    <property type="interactions" value="271"/>
</dbReference>
<dbReference type="HAMAP" id="MF_00758">
    <property type="entry name" value="UPF0301"/>
    <property type="match status" value="1"/>
</dbReference>
<dbReference type="InParanoid" id="A0A1Y5S634"/>
<evidence type="ECO:0000313" key="3">
    <source>
        <dbReference type="EMBL" id="SLN33367.1"/>
    </source>
</evidence>
<dbReference type="SUPFAM" id="SSF143456">
    <property type="entry name" value="VC0467-like"/>
    <property type="match status" value="1"/>
</dbReference>
<dbReference type="Gene3D" id="3.40.1740.10">
    <property type="entry name" value="VC0467-like"/>
    <property type="match status" value="1"/>
</dbReference>
<dbReference type="PANTHER" id="PTHR30327:SF1">
    <property type="entry name" value="UPF0301 PROTEIN YQGE"/>
    <property type="match status" value="1"/>
</dbReference>
<dbReference type="OrthoDB" id="9807486at2"/>
<proteinExistence type="inferred from homology"/>
<dbReference type="NCBIfam" id="NF001266">
    <property type="entry name" value="PRK00228.1-1"/>
    <property type="match status" value="1"/>
</dbReference>
<gene>
    <name evidence="3" type="ORF">OCH7691_01285</name>
</gene>
<evidence type="ECO:0000256" key="2">
    <source>
        <dbReference type="HAMAP-Rule" id="MF_00758"/>
    </source>
</evidence>
<dbReference type="NCBIfam" id="NF001268">
    <property type="entry name" value="PRK00228.1-4"/>
    <property type="match status" value="1"/>
</dbReference>
<comment type="similarity">
    <text evidence="1 2">Belongs to the UPF0301 (AlgH) family.</text>
</comment>
<keyword evidence="4" id="KW-1185">Reference proteome</keyword>
<sequence length="187" mass="20189">MTNESYLDGQLLIAMPTMEDPRFKRSVIFICSHSAAGAMGLVINRPLDRLSFSELLDQLDIACEGDSDQVPVQYGGPVESGRGFVLHSPDYSQDSTVKVGEEVALTATVDVLRAMASGTGPRQSLLVLGYAGWAPGQLESEIQANGWLHVEADPHLVFEIALDARWDSAVKKLGFDPSFLQSEAGHA</sequence>
<dbReference type="RefSeq" id="WP_085882516.1">
    <property type="nucleotide sequence ID" value="NZ_FWFR01000001.1"/>
</dbReference>
<protein>
    <recommendedName>
        <fullName evidence="2">UPF0301 protein OCH7691_01285</fullName>
    </recommendedName>
</protein>
<organism evidence="3 4">
    <name type="scientific">Oceanibacterium hippocampi</name>
    <dbReference type="NCBI Taxonomy" id="745714"/>
    <lineage>
        <taxon>Bacteria</taxon>
        <taxon>Pseudomonadati</taxon>
        <taxon>Pseudomonadota</taxon>
        <taxon>Alphaproteobacteria</taxon>
        <taxon>Sneathiellales</taxon>
        <taxon>Sneathiellaceae</taxon>
        <taxon>Oceanibacterium</taxon>
    </lineage>
</organism>
<dbReference type="EMBL" id="FWFR01000001">
    <property type="protein sequence ID" value="SLN33367.1"/>
    <property type="molecule type" value="Genomic_DNA"/>
</dbReference>
<name>A0A1Y5S634_9PROT</name>
<dbReference type="InterPro" id="IPR003774">
    <property type="entry name" value="AlgH-like"/>
</dbReference>
<dbReference type="Pfam" id="PF02622">
    <property type="entry name" value="DUF179"/>
    <property type="match status" value="1"/>
</dbReference>
<dbReference type="GO" id="GO:0005829">
    <property type="term" value="C:cytosol"/>
    <property type="evidence" value="ECO:0007669"/>
    <property type="project" value="TreeGrafter"/>
</dbReference>
<dbReference type="Proteomes" id="UP000193200">
    <property type="component" value="Unassembled WGS sequence"/>
</dbReference>
<accession>A0A1Y5S634</accession>
<evidence type="ECO:0000256" key="1">
    <source>
        <dbReference type="ARBA" id="ARBA00009600"/>
    </source>
</evidence>
<reference evidence="3 4" key="1">
    <citation type="submission" date="2017-03" db="EMBL/GenBank/DDBJ databases">
        <authorList>
            <person name="Afonso C.L."/>
            <person name="Miller P.J."/>
            <person name="Scott M.A."/>
            <person name="Spackman E."/>
            <person name="Goraichik I."/>
            <person name="Dimitrov K.M."/>
            <person name="Suarez D.L."/>
            <person name="Swayne D.E."/>
        </authorList>
    </citation>
    <scope>NUCLEOTIDE SEQUENCE [LARGE SCALE GENOMIC DNA]</scope>
    <source>
        <strain evidence="3 4">CECT 7691</strain>
    </source>
</reference>
<dbReference type="AlphaFoldDB" id="A0A1Y5S634"/>
<evidence type="ECO:0000313" key="4">
    <source>
        <dbReference type="Proteomes" id="UP000193200"/>
    </source>
</evidence>
<dbReference type="PANTHER" id="PTHR30327">
    <property type="entry name" value="UNCHARACTERIZED PROTEIN YQGE"/>
    <property type="match status" value="1"/>
</dbReference>